<sequence length="315" mass="36803">MGGFSMTVIPPAPRGFTKPALSVDDQLELLEGRGLQISDREEAKHCLHHIGYYRLSGYFLPFQKGGRGPDRHEFLKGTDFKDALDRYVFDRKLRLLVLDATERIEVAFRASLSNSIAIKHGPNWYQDSKLFNLSRHFNHAKFIQHIKEQISHDSKDAKKRDVFINHYYLNYDTPDMPPCWMVFEAVSFGSISIAFKNMDKRECNDICDKFGLKHQFLSSWIHCISYIRNVCAHHSRLWNRVCTIKPLIDKKYRDDLEVNNKVYAQLAVIQIILKQVSPDNHWAERLKKLMSEHPNVPLKQMGMPADWSEREIWKA</sequence>
<evidence type="ECO:0000313" key="2">
    <source>
        <dbReference type="Proteomes" id="UP000239504"/>
    </source>
</evidence>
<reference evidence="1 2" key="1">
    <citation type="submission" date="2017-12" db="EMBL/GenBank/DDBJ databases">
        <authorList>
            <person name="Hurst M.R.H."/>
        </authorList>
    </citation>
    <scope>NUCLEOTIDE SEQUENCE [LARGE SCALE GENOMIC DNA]</scope>
    <source>
        <strain evidence="1 2">SY-3-19</strain>
    </source>
</reference>
<evidence type="ECO:0000313" key="1">
    <source>
        <dbReference type="EMBL" id="PQA87982.1"/>
    </source>
</evidence>
<keyword evidence="2" id="KW-1185">Reference proteome</keyword>
<dbReference type="OrthoDB" id="5363652at2"/>
<protein>
    <submittedName>
        <fullName evidence="1">DNA-binding protein</fullName>
    </submittedName>
</protein>
<dbReference type="GO" id="GO:0003677">
    <property type="term" value="F:DNA binding"/>
    <property type="evidence" value="ECO:0007669"/>
    <property type="project" value="UniProtKB-KW"/>
</dbReference>
<accession>A0A2S7K667</accession>
<dbReference type="InterPro" id="IPR017034">
    <property type="entry name" value="Abi_system_AbiD/AbiF"/>
</dbReference>
<proteinExistence type="predicted"/>
<dbReference type="InterPro" id="IPR011664">
    <property type="entry name" value="Abi_system_AbiD/AbiF-like"/>
</dbReference>
<dbReference type="EMBL" id="PJCH01000005">
    <property type="protein sequence ID" value="PQA87982.1"/>
    <property type="molecule type" value="Genomic_DNA"/>
</dbReference>
<dbReference type="AlphaFoldDB" id="A0A2S7K667"/>
<gene>
    <name evidence="1" type="ORF">CW354_06500</name>
</gene>
<dbReference type="Proteomes" id="UP000239504">
    <property type="component" value="Unassembled WGS sequence"/>
</dbReference>
<name>A0A2S7K667_9PROT</name>
<dbReference type="Pfam" id="PF07751">
    <property type="entry name" value="Abi_2"/>
    <property type="match status" value="1"/>
</dbReference>
<keyword evidence="1" id="KW-0238">DNA-binding</keyword>
<dbReference type="PIRSF" id="PIRSF034934">
    <property type="entry name" value="AbiF_AbiD"/>
    <property type="match status" value="1"/>
</dbReference>
<comment type="caution">
    <text evidence="1">The sequence shown here is derived from an EMBL/GenBank/DDBJ whole genome shotgun (WGS) entry which is preliminary data.</text>
</comment>
<organism evidence="1 2">
    <name type="scientific">Hyphococcus luteus</name>
    <dbReference type="NCBI Taxonomy" id="2058213"/>
    <lineage>
        <taxon>Bacteria</taxon>
        <taxon>Pseudomonadati</taxon>
        <taxon>Pseudomonadota</taxon>
        <taxon>Alphaproteobacteria</taxon>
        <taxon>Parvularculales</taxon>
        <taxon>Parvularculaceae</taxon>
        <taxon>Hyphococcus</taxon>
    </lineage>
</organism>